<feature type="transmembrane region" description="Helical" evidence="4">
    <location>
        <begin position="193"/>
        <end position="212"/>
    </location>
</feature>
<evidence type="ECO:0000256" key="1">
    <source>
        <dbReference type="ARBA" id="ARBA00023224"/>
    </source>
</evidence>
<dbReference type="GO" id="GO:0004888">
    <property type="term" value="F:transmembrane signaling receptor activity"/>
    <property type="evidence" value="ECO:0007669"/>
    <property type="project" value="InterPro"/>
</dbReference>
<keyword evidence="1 3" id="KW-0807">Transducer</keyword>
<reference evidence="6 7" key="1">
    <citation type="submission" date="2018-01" db="EMBL/GenBank/DDBJ databases">
        <title>Genome sequence of Iodobacter sp. strain PCH194 isolated from Indian Trans-Himalaya.</title>
        <authorList>
            <person name="Kumar V."/>
            <person name="Thakur V."/>
            <person name="Kumar S."/>
            <person name="Singh D."/>
        </authorList>
    </citation>
    <scope>NUCLEOTIDE SEQUENCE [LARGE SCALE GENOMIC DNA]</scope>
    <source>
        <strain evidence="6 7">PCH194</strain>
    </source>
</reference>
<dbReference type="GO" id="GO:0016020">
    <property type="term" value="C:membrane"/>
    <property type="evidence" value="ECO:0007669"/>
    <property type="project" value="InterPro"/>
</dbReference>
<evidence type="ECO:0000256" key="4">
    <source>
        <dbReference type="SAM" id="Phobius"/>
    </source>
</evidence>
<evidence type="ECO:0000259" key="5">
    <source>
        <dbReference type="PROSITE" id="PS50111"/>
    </source>
</evidence>
<gene>
    <name evidence="6" type="ORF">C1H71_14225</name>
</gene>
<dbReference type="Proteomes" id="UP000515917">
    <property type="component" value="Chromosome"/>
</dbReference>
<dbReference type="PANTHER" id="PTHR32089:SF112">
    <property type="entry name" value="LYSOZYME-LIKE PROTEIN-RELATED"/>
    <property type="match status" value="1"/>
</dbReference>
<dbReference type="Pfam" id="PF00015">
    <property type="entry name" value="MCPsignal"/>
    <property type="match status" value="1"/>
</dbReference>
<keyword evidence="4" id="KW-0472">Membrane</keyword>
<organism evidence="6 7">
    <name type="scientific">Iodobacter fluviatilis</name>
    <dbReference type="NCBI Taxonomy" id="537"/>
    <lineage>
        <taxon>Bacteria</taxon>
        <taxon>Pseudomonadati</taxon>
        <taxon>Pseudomonadota</taxon>
        <taxon>Betaproteobacteria</taxon>
        <taxon>Neisseriales</taxon>
        <taxon>Chitinibacteraceae</taxon>
        <taxon>Iodobacter</taxon>
    </lineage>
</organism>
<dbReference type="SMART" id="SM00283">
    <property type="entry name" value="MA"/>
    <property type="match status" value="1"/>
</dbReference>
<keyword evidence="4" id="KW-1133">Transmembrane helix</keyword>
<dbReference type="PRINTS" id="PR00260">
    <property type="entry name" value="CHEMTRNSDUCR"/>
</dbReference>
<sequence>MVIALIASFSLKNFLLLILSLVLIIVLGLAVQSYYFQSRTALAAGLMGQGKDVVADILPPPLYIIEAQLVSYQLLSADAEEQARLLAQLAQLKKDYFTRISYWEGSDLTPDLKKMLLGEAQVTAKRFWDIVDQRLIPAVKSSNKPVIEQTLIELKPSYAAHRSAIDHLVIKGNEFASTTSEGLILESSRAIKASILLGLIGVIIVTGLLILLMREMKKRLGGEPSYLMDLVKAIVTGDLILRNYSFVSKNSNQSVLANMGLLVSHLSEHMRQILRVSKQITLSSYQITEISRDIVDSSKQREESAQQVNNVTDRLNAASYKVGACSEQIQQQVNETSSLAQKGLLAVRSSQQEMSAISEKAQEAEGSVLQLDQAGQKIQGITEVIREISEQTNLLALNAAIEAARAGEMGRGFAVVADEVRKLAYRTGEATSEIGGIIKELAGLIGESRAAMTIILQSTQTGLEQALVSTKAIEEISDSARTTTDLSQTVTKEIKGQIEMMSEQRDRLQVLFSALQDSAERAHTTGTISHDLYDLTDKLKHCLGAFQFDTEIIVEVATHEKRAVPL</sequence>
<dbReference type="InterPro" id="IPR004089">
    <property type="entry name" value="MCPsignal_dom"/>
</dbReference>
<evidence type="ECO:0000313" key="7">
    <source>
        <dbReference type="Proteomes" id="UP000515917"/>
    </source>
</evidence>
<keyword evidence="7" id="KW-1185">Reference proteome</keyword>
<dbReference type="AlphaFoldDB" id="A0A7G3GBJ1"/>
<keyword evidence="4" id="KW-0812">Transmembrane</keyword>
<evidence type="ECO:0000256" key="3">
    <source>
        <dbReference type="PROSITE-ProRule" id="PRU00284"/>
    </source>
</evidence>
<evidence type="ECO:0000313" key="6">
    <source>
        <dbReference type="EMBL" id="QBC44569.1"/>
    </source>
</evidence>
<dbReference type="GO" id="GO:0006935">
    <property type="term" value="P:chemotaxis"/>
    <property type="evidence" value="ECO:0007669"/>
    <property type="project" value="InterPro"/>
</dbReference>
<name>A0A7G3GBJ1_9NEIS</name>
<dbReference type="Gene3D" id="1.10.287.950">
    <property type="entry name" value="Methyl-accepting chemotaxis protein"/>
    <property type="match status" value="1"/>
</dbReference>
<proteinExistence type="inferred from homology"/>
<dbReference type="InterPro" id="IPR004090">
    <property type="entry name" value="Chemotax_Me-accpt_rcpt"/>
</dbReference>
<dbReference type="GO" id="GO:0007165">
    <property type="term" value="P:signal transduction"/>
    <property type="evidence" value="ECO:0007669"/>
    <property type="project" value="UniProtKB-KW"/>
</dbReference>
<dbReference type="SUPFAM" id="SSF58104">
    <property type="entry name" value="Methyl-accepting chemotaxis protein (MCP) signaling domain"/>
    <property type="match status" value="1"/>
</dbReference>
<dbReference type="EMBL" id="CP025781">
    <property type="protein sequence ID" value="QBC44569.1"/>
    <property type="molecule type" value="Genomic_DNA"/>
</dbReference>
<protein>
    <recommendedName>
        <fullName evidence="5">Methyl-accepting transducer domain-containing protein</fullName>
    </recommendedName>
</protein>
<dbReference type="PANTHER" id="PTHR32089">
    <property type="entry name" value="METHYL-ACCEPTING CHEMOTAXIS PROTEIN MCPB"/>
    <property type="match status" value="1"/>
</dbReference>
<feature type="domain" description="Methyl-accepting transducer" evidence="5">
    <location>
        <begin position="276"/>
        <end position="505"/>
    </location>
</feature>
<comment type="similarity">
    <text evidence="2">Belongs to the methyl-accepting chemotaxis (MCP) protein family.</text>
</comment>
<dbReference type="KEGG" id="ifl:C1H71_14225"/>
<accession>A0A7G3GBJ1</accession>
<evidence type="ECO:0000256" key="2">
    <source>
        <dbReference type="ARBA" id="ARBA00029447"/>
    </source>
</evidence>
<dbReference type="PROSITE" id="PS50111">
    <property type="entry name" value="CHEMOTAXIS_TRANSDUC_2"/>
    <property type="match status" value="1"/>
</dbReference>